<feature type="domain" description="HTH tetR-type" evidence="5">
    <location>
        <begin position="16"/>
        <end position="76"/>
    </location>
</feature>
<evidence type="ECO:0000313" key="6">
    <source>
        <dbReference type="EMBL" id="HCT55582.1"/>
    </source>
</evidence>
<protein>
    <submittedName>
        <fullName evidence="6">TetR/AcrR family transcriptional regulator</fullName>
    </submittedName>
</protein>
<dbReference type="InterPro" id="IPR001647">
    <property type="entry name" value="HTH_TetR"/>
</dbReference>
<feature type="DNA-binding region" description="H-T-H motif" evidence="4">
    <location>
        <begin position="39"/>
        <end position="58"/>
    </location>
</feature>
<dbReference type="EMBL" id="DPIY01000001">
    <property type="protein sequence ID" value="HCT55582.1"/>
    <property type="molecule type" value="Genomic_DNA"/>
</dbReference>
<sequence length="205" mass="22362">MSTVQEQDGMPSLPDSGRLEALLDAALGVFMRFGYRKTSMQDIADAAQISRQGLYLHFAAKEQLFRAVVEHAMRRAELAAQRALETPDLEQGLVSAFDAWMGDFIGLGSAVASDLREIGPTLIGPMAAEYDARFHQVLARRIAASPLTPMLEPLALTPAQLAVMLHAVARGHKHSATSREQFRTLIGDAVRVMCAPLLLQHTRTA</sequence>
<dbReference type="OMA" id="QGLYLHF"/>
<evidence type="ECO:0000256" key="1">
    <source>
        <dbReference type="ARBA" id="ARBA00023015"/>
    </source>
</evidence>
<organism evidence="6 7">
    <name type="scientific">Gemmatimonas aurantiaca</name>
    <dbReference type="NCBI Taxonomy" id="173480"/>
    <lineage>
        <taxon>Bacteria</taxon>
        <taxon>Pseudomonadati</taxon>
        <taxon>Gemmatimonadota</taxon>
        <taxon>Gemmatimonadia</taxon>
        <taxon>Gemmatimonadales</taxon>
        <taxon>Gemmatimonadaceae</taxon>
        <taxon>Gemmatimonas</taxon>
    </lineage>
</organism>
<dbReference type="Proteomes" id="UP000264071">
    <property type="component" value="Unassembled WGS sequence"/>
</dbReference>
<dbReference type="PANTHER" id="PTHR47506:SF1">
    <property type="entry name" value="HTH-TYPE TRANSCRIPTIONAL REGULATOR YJDC"/>
    <property type="match status" value="1"/>
</dbReference>
<accession>A0A3D4V488</accession>
<proteinExistence type="predicted"/>
<dbReference type="PROSITE" id="PS50977">
    <property type="entry name" value="HTH_TETR_2"/>
    <property type="match status" value="1"/>
</dbReference>
<dbReference type="GO" id="GO:0003677">
    <property type="term" value="F:DNA binding"/>
    <property type="evidence" value="ECO:0007669"/>
    <property type="project" value="UniProtKB-UniRule"/>
</dbReference>
<gene>
    <name evidence="6" type="ORF">DGD08_00060</name>
</gene>
<dbReference type="SUPFAM" id="SSF46689">
    <property type="entry name" value="Homeodomain-like"/>
    <property type="match status" value="1"/>
</dbReference>
<keyword evidence="3" id="KW-0804">Transcription</keyword>
<comment type="caution">
    <text evidence="6">The sequence shown here is derived from an EMBL/GenBank/DDBJ whole genome shotgun (WGS) entry which is preliminary data.</text>
</comment>
<keyword evidence="2 4" id="KW-0238">DNA-binding</keyword>
<evidence type="ECO:0000256" key="3">
    <source>
        <dbReference type="ARBA" id="ARBA00023163"/>
    </source>
</evidence>
<dbReference type="AlphaFoldDB" id="A0A3D4V488"/>
<evidence type="ECO:0000313" key="7">
    <source>
        <dbReference type="Proteomes" id="UP000264071"/>
    </source>
</evidence>
<dbReference type="InterPro" id="IPR009057">
    <property type="entry name" value="Homeodomain-like_sf"/>
</dbReference>
<reference evidence="6 7" key="1">
    <citation type="journal article" date="2018" name="Nat. Biotechnol.">
        <title>A standardized bacterial taxonomy based on genome phylogeny substantially revises the tree of life.</title>
        <authorList>
            <person name="Parks D.H."/>
            <person name="Chuvochina M."/>
            <person name="Waite D.W."/>
            <person name="Rinke C."/>
            <person name="Skarshewski A."/>
            <person name="Chaumeil P.A."/>
            <person name="Hugenholtz P."/>
        </authorList>
    </citation>
    <scope>NUCLEOTIDE SEQUENCE [LARGE SCALE GENOMIC DNA]</scope>
    <source>
        <strain evidence="6">UBA8844</strain>
    </source>
</reference>
<evidence type="ECO:0000256" key="4">
    <source>
        <dbReference type="PROSITE-ProRule" id="PRU00335"/>
    </source>
</evidence>
<evidence type="ECO:0000256" key="2">
    <source>
        <dbReference type="ARBA" id="ARBA00023125"/>
    </source>
</evidence>
<dbReference type="Pfam" id="PF00440">
    <property type="entry name" value="TetR_N"/>
    <property type="match status" value="1"/>
</dbReference>
<evidence type="ECO:0000259" key="5">
    <source>
        <dbReference type="PROSITE" id="PS50977"/>
    </source>
</evidence>
<dbReference type="Gene3D" id="1.10.357.10">
    <property type="entry name" value="Tetracycline Repressor, domain 2"/>
    <property type="match status" value="1"/>
</dbReference>
<keyword evidence="1" id="KW-0805">Transcription regulation</keyword>
<dbReference type="PANTHER" id="PTHR47506">
    <property type="entry name" value="TRANSCRIPTIONAL REGULATORY PROTEIN"/>
    <property type="match status" value="1"/>
</dbReference>
<name>A0A3D4V488_9BACT</name>
<dbReference type="PRINTS" id="PR00455">
    <property type="entry name" value="HTHTETR"/>
</dbReference>